<evidence type="ECO:0000313" key="3">
    <source>
        <dbReference type="Proteomes" id="UP000008237"/>
    </source>
</evidence>
<dbReference type="GO" id="GO:0005615">
    <property type="term" value="C:extracellular space"/>
    <property type="evidence" value="ECO:0007669"/>
    <property type="project" value="TreeGrafter"/>
</dbReference>
<evidence type="ECO:0008006" key="4">
    <source>
        <dbReference type="Google" id="ProtNLM"/>
    </source>
</evidence>
<dbReference type="InParanoid" id="E2BGV8"/>
<evidence type="ECO:0000313" key="2">
    <source>
        <dbReference type="EMBL" id="EFN85090.1"/>
    </source>
</evidence>
<name>E2BGV8_HARSA</name>
<feature type="signal peptide" evidence="1">
    <location>
        <begin position="1"/>
        <end position="19"/>
    </location>
</feature>
<evidence type="ECO:0000256" key="1">
    <source>
        <dbReference type="SAM" id="SignalP"/>
    </source>
</evidence>
<dbReference type="PANTHER" id="PTHR11008:SF18">
    <property type="entry name" value="BCDNA.GH05536-RELATED"/>
    <property type="match status" value="1"/>
</dbReference>
<dbReference type="InterPro" id="IPR038606">
    <property type="entry name" value="To_sf"/>
</dbReference>
<dbReference type="Gene3D" id="3.15.10.30">
    <property type="entry name" value="Haemolymph juvenile hormone binding protein"/>
    <property type="match status" value="1"/>
</dbReference>
<dbReference type="OMA" id="PYDPFVI"/>
<dbReference type="EMBL" id="GL448228">
    <property type="protein sequence ID" value="EFN85090.1"/>
    <property type="molecule type" value="Genomic_DNA"/>
</dbReference>
<sequence length="215" mass="24319">MSFYALAALCATALALVAAQDLELRIPELDIPVLDPFFTEKEHTKYQVDDINADITVMNVNTYGLAKMKFLAVRPTYADDFYKLEVDVEVPKVLIEGNYKAAGSMGAFQIGGEGFFNISMEDIKATFSLEGSVANDRWTIEHFNLNPEVGKMKIWFSDIFNGNEGLNKAALQFVNEYWPSLYRSMLPFVAQNWDERFTELGNNVFSKISFSKTFP</sequence>
<organism evidence="3">
    <name type="scientific">Harpegnathos saltator</name>
    <name type="common">Jerdon's jumping ant</name>
    <dbReference type="NCBI Taxonomy" id="610380"/>
    <lineage>
        <taxon>Eukaryota</taxon>
        <taxon>Metazoa</taxon>
        <taxon>Ecdysozoa</taxon>
        <taxon>Arthropoda</taxon>
        <taxon>Hexapoda</taxon>
        <taxon>Insecta</taxon>
        <taxon>Pterygota</taxon>
        <taxon>Neoptera</taxon>
        <taxon>Endopterygota</taxon>
        <taxon>Hymenoptera</taxon>
        <taxon>Apocrita</taxon>
        <taxon>Aculeata</taxon>
        <taxon>Formicoidea</taxon>
        <taxon>Formicidae</taxon>
        <taxon>Ponerinae</taxon>
        <taxon>Ponerini</taxon>
        <taxon>Harpegnathos</taxon>
    </lineage>
</organism>
<dbReference type="Pfam" id="PF06585">
    <property type="entry name" value="JHBP"/>
    <property type="match status" value="1"/>
</dbReference>
<reference evidence="2 3" key="1">
    <citation type="journal article" date="2010" name="Science">
        <title>Genomic comparison of the ants Camponotus floridanus and Harpegnathos saltator.</title>
        <authorList>
            <person name="Bonasio R."/>
            <person name="Zhang G."/>
            <person name="Ye C."/>
            <person name="Mutti N.S."/>
            <person name="Fang X."/>
            <person name="Qin N."/>
            <person name="Donahue G."/>
            <person name="Yang P."/>
            <person name="Li Q."/>
            <person name="Li C."/>
            <person name="Zhang P."/>
            <person name="Huang Z."/>
            <person name="Berger S.L."/>
            <person name="Reinberg D."/>
            <person name="Wang J."/>
            <person name="Liebig J."/>
        </authorList>
    </citation>
    <scope>NUCLEOTIDE SEQUENCE [LARGE SCALE GENOMIC DNA]</scope>
    <source>
        <strain evidence="2 3">R22 G/1</strain>
    </source>
</reference>
<gene>
    <name evidence="2" type="ORF">EAI_14886</name>
</gene>
<dbReference type="SMART" id="SM00700">
    <property type="entry name" value="JHBP"/>
    <property type="match status" value="1"/>
</dbReference>
<feature type="chain" id="PRO_5003158219" description="Circadian clock-controlled protein" evidence="1">
    <location>
        <begin position="20"/>
        <end position="215"/>
    </location>
</feature>
<accession>E2BGV8</accession>
<dbReference type="STRING" id="610380.E2BGV8"/>
<keyword evidence="1" id="KW-0732">Signal</keyword>
<dbReference type="AlphaFoldDB" id="E2BGV8"/>
<proteinExistence type="predicted"/>
<dbReference type="PANTHER" id="PTHR11008">
    <property type="entry name" value="PROTEIN TAKEOUT-LIKE PROTEIN"/>
    <property type="match status" value="1"/>
</dbReference>
<dbReference type="InterPro" id="IPR010562">
    <property type="entry name" value="Haemolymph_juvenile_hormone-bd"/>
</dbReference>
<dbReference type="FunCoup" id="E2BGV8">
    <property type="interactions" value="33"/>
</dbReference>
<dbReference type="Proteomes" id="UP000008237">
    <property type="component" value="Unassembled WGS sequence"/>
</dbReference>
<dbReference type="OrthoDB" id="8196554at2759"/>
<keyword evidence="3" id="KW-1185">Reference proteome</keyword>
<protein>
    <recommendedName>
        <fullName evidence="4">Circadian clock-controlled protein</fullName>
    </recommendedName>
</protein>